<dbReference type="SUPFAM" id="SSF50969">
    <property type="entry name" value="YVTN repeat-like/Quinoprotein amine dehydrogenase"/>
    <property type="match status" value="1"/>
</dbReference>
<name>A0A511T3U8_MYXFU</name>
<dbReference type="InterPro" id="IPR011044">
    <property type="entry name" value="Quino_amine_DH_bsu"/>
</dbReference>
<dbReference type="OrthoDB" id="7767370at2"/>
<evidence type="ECO:0008006" key="5">
    <source>
        <dbReference type="Google" id="ProtNLM"/>
    </source>
</evidence>
<comment type="caution">
    <text evidence="1">The sequence shown here is derived from an EMBL/GenBank/DDBJ whole genome shotgun (WGS) entry which is preliminary data.</text>
</comment>
<dbReference type="AlphaFoldDB" id="A0A511T3U8"/>
<protein>
    <recommendedName>
        <fullName evidence="5">Lipoprotein</fullName>
    </recommendedName>
</protein>
<dbReference type="PROSITE" id="PS51257">
    <property type="entry name" value="PROKAR_LIPOPROTEIN"/>
    <property type="match status" value="1"/>
</dbReference>
<accession>A0A511T3U8</accession>
<dbReference type="Proteomes" id="UP000183760">
    <property type="component" value="Unassembled WGS sequence"/>
</dbReference>
<reference evidence="1 4" key="2">
    <citation type="submission" date="2019-07" db="EMBL/GenBank/DDBJ databases">
        <title>Whole genome shotgun sequence of Myxococcus fulvus NBRC 100333.</title>
        <authorList>
            <person name="Hosoyama A."/>
            <person name="Uohara A."/>
            <person name="Ohji S."/>
            <person name="Ichikawa N."/>
        </authorList>
    </citation>
    <scope>NUCLEOTIDE SEQUENCE [LARGE SCALE GENOMIC DNA]</scope>
    <source>
        <strain evidence="1 4">NBRC 100333</strain>
    </source>
</reference>
<dbReference type="EMBL" id="BJXR01000030">
    <property type="protein sequence ID" value="GEN08849.1"/>
    <property type="molecule type" value="Genomic_DNA"/>
</dbReference>
<evidence type="ECO:0000313" key="4">
    <source>
        <dbReference type="Proteomes" id="UP000321514"/>
    </source>
</evidence>
<gene>
    <name evidence="1" type="ORF">MFU01_38860</name>
    <name evidence="2" type="ORF">SAMN05443572_108114</name>
</gene>
<evidence type="ECO:0000313" key="3">
    <source>
        <dbReference type="Proteomes" id="UP000183760"/>
    </source>
</evidence>
<reference evidence="2 3" key="1">
    <citation type="submission" date="2016-10" db="EMBL/GenBank/DDBJ databases">
        <authorList>
            <person name="Varghese N."/>
            <person name="Submissions S."/>
        </authorList>
    </citation>
    <scope>NUCLEOTIDE SEQUENCE [LARGE SCALE GENOMIC DNA]</scope>
    <source>
        <strain evidence="2 3">DSM 16525</strain>
    </source>
</reference>
<evidence type="ECO:0000313" key="2">
    <source>
        <dbReference type="EMBL" id="SEU29000.1"/>
    </source>
</evidence>
<keyword evidence="3" id="KW-1185">Reference proteome</keyword>
<sequence>MSSGKSWLGLLGLSLLLACERAPAPSRPAPEVPEVPEVPAPETRPILRVAYDDEQPAEGILVLLDGVEQGKTDSAGKLALALPSGPFQLELRHAREDGEFAQVTQAFEGPPSEEAVIHLARPVRLLAPLEVTTSSVHLAWQRSHARGFRRYRLYALQHFPTVSATNGLLIHEGDDVARADFNLAGVILAGSPLVAAATDLYFRLYVDRDDGSVTTSNILHVKTPEWHNEALFTRHYTLVPESGFAGRQPIHGVAYDGEALWLVYREELGGFYDDDRLTLTRLDPQTLAVLQAWTFMDHRVPRGLTWDGTSLWLYLEAHERKLVRIDPATGAPTREFLLAETVEALAWTGTHLVSSANKQRGWGYIERLDPSTGGSVSVLPSPFIQRSAHRAGGIAYRTGETWLSDWYVDDLVIVDDEGTHIGVVRDDHHFHHMAFMGDRLVGVTRESQVHLLRIEP</sequence>
<dbReference type="Proteomes" id="UP000321514">
    <property type="component" value="Unassembled WGS sequence"/>
</dbReference>
<proteinExistence type="predicted"/>
<organism evidence="1 4">
    <name type="scientific">Myxococcus fulvus</name>
    <dbReference type="NCBI Taxonomy" id="33"/>
    <lineage>
        <taxon>Bacteria</taxon>
        <taxon>Pseudomonadati</taxon>
        <taxon>Myxococcota</taxon>
        <taxon>Myxococcia</taxon>
        <taxon>Myxococcales</taxon>
        <taxon>Cystobacterineae</taxon>
        <taxon>Myxococcaceae</taxon>
        <taxon>Myxococcus</taxon>
    </lineage>
</organism>
<dbReference type="RefSeq" id="WP_143097315.1">
    <property type="nucleotide sequence ID" value="NZ_BJXR01000030.1"/>
</dbReference>
<dbReference type="EMBL" id="FOIB01000008">
    <property type="protein sequence ID" value="SEU29000.1"/>
    <property type="molecule type" value="Genomic_DNA"/>
</dbReference>
<evidence type="ECO:0000313" key="1">
    <source>
        <dbReference type="EMBL" id="GEN08849.1"/>
    </source>
</evidence>